<sequence>LCCYRIDWSNIDSIQIGRNFLKEPSCAFILPNSTVFVADRQLGLFLFSFNSVLLRKICDENWKWLFVLLFSMLLQVTLTLRIKGDSSWKRHILKFDHNLNYIGKIEGPKWVAEETSTTEKLSLGPNGYIYYLVSGNSFSGLYELSSECKWTELVFKRTQLYSDMQVFAYIDPIVEIMMVESKRGYIHMFSIGRSSVFSHRMISTVERPAAIAVDETKRFFVADMHQTKVRELETRLAFQPILDIALLEHVPHAINAYKGFLTVTYRENNCIKVYKYSSNSM</sequence>
<organism evidence="1 2">
    <name type="scientific">Syphacia muris</name>
    <dbReference type="NCBI Taxonomy" id="451379"/>
    <lineage>
        <taxon>Eukaryota</taxon>
        <taxon>Metazoa</taxon>
        <taxon>Ecdysozoa</taxon>
        <taxon>Nematoda</taxon>
        <taxon>Chromadorea</taxon>
        <taxon>Rhabditida</taxon>
        <taxon>Spirurina</taxon>
        <taxon>Oxyuridomorpha</taxon>
        <taxon>Oxyuroidea</taxon>
        <taxon>Oxyuridae</taxon>
        <taxon>Syphacia</taxon>
    </lineage>
</organism>
<evidence type="ECO:0000313" key="2">
    <source>
        <dbReference type="WBParaSite" id="SMUV_0000278901-mRNA-1"/>
    </source>
</evidence>
<protein>
    <submittedName>
        <fullName evidence="2">DPPIV_N domain-containing protein</fullName>
    </submittedName>
</protein>
<proteinExistence type="predicted"/>
<dbReference type="WBParaSite" id="SMUV_0000278901-mRNA-1">
    <property type="protein sequence ID" value="SMUV_0000278901-mRNA-1"/>
    <property type="gene ID" value="SMUV_0000278901"/>
</dbReference>
<keyword evidence="1" id="KW-1185">Reference proteome</keyword>
<evidence type="ECO:0000313" key="1">
    <source>
        <dbReference type="Proteomes" id="UP000046393"/>
    </source>
</evidence>
<dbReference type="Proteomes" id="UP000046393">
    <property type="component" value="Unplaced"/>
</dbReference>
<name>A0A0N5AEW3_9BILA</name>
<accession>A0A0N5AEW3</accession>
<dbReference type="AlphaFoldDB" id="A0A0N5AEW3"/>
<reference evidence="2" key="1">
    <citation type="submission" date="2017-02" db="UniProtKB">
        <authorList>
            <consortium name="WormBaseParasite"/>
        </authorList>
    </citation>
    <scope>IDENTIFICATION</scope>
</reference>
<dbReference type="SUPFAM" id="SSF101898">
    <property type="entry name" value="NHL repeat"/>
    <property type="match status" value="1"/>
</dbReference>